<feature type="binding site" evidence="2">
    <location>
        <begin position="197"/>
        <end position="199"/>
    </location>
    <ligand>
        <name>substrate</name>
    </ligand>
</feature>
<feature type="active site" description="Proton acceptor" evidence="2">
    <location>
        <position position="71"/>
    </location>
</feature>
<feature type="binding site" evidence="2">
    <location>
        <position position="23"/>
    </location>
    <ligand>
        <name>Mg(2+)</name>
        <dbReference type="ChEBI" id="CHEBI:18420"/>
    </ligand>
</feature>
<feature type="active site" evidence="2">
    <location>
        <position position="23"/>
    </location>
</feature>
<dbReference type="GO" id="GO:0008360">
    <property type="term" value="P:regulation of cell shape"/>
    <property type="evidence" value="ECO:0007669"/>
    <property type="project" value="UniProtKB-KW"/>
</dbReference>
<proteinExistence type="inferred from homology"/>
<organism evidence="3">
    <name type="scientific">Candidatus Tenderia electrophaga</name>
    <dbReference type="NCBI Taxonomy" id="1748243"/>
    <lineage>
        <taxon>Bacteria</taxon>
        <taxon>Pseudomonadati</taxon>
        <taxon>Pseudomonadota</taxon>
        <taxon>Gammaproteobacteria</taxon>
        <taxon>Candidatus Tenderiales</taxon>
        <taxon>Candidatus Tenderiaceae</taxon>
        <taxon>Candidatus Tenderia</taxon>
    </lineage>
</organism>
<feature type="binding site" evidence="2">
    <location>
        <position position="210"/>
    </location>
    <ligand>
        <name>Mg(2+)</name>
        <dbReference type="ChEBI" id="CHEBI:18420"/>
    </ligand>
</feature>
<dbReference type="FunFam" id="3.40.1180.10:FF:000001">
    <property type="entry name" value="(2E,6E)-farnesyl-diphosphate-specific ditrans,polycis-undecaprenyl-diphosphate synthase"/>
    <property type="match status" value="1"/>
</dbReference>
<dbReference type="HAMAP" id="MF_01139">
    <property type="entry name" value="ISPT"/>
    <property type="match status" value="1"/>
</dbReference>
<keyword evidence="1 2" id="KW-0808">Transferase</keyword>
<evidence type="ECO:0000256" key="1">
    <source>
        <dbReference type="ARBA" id="ARBA00022679"/>
    </source>
</evidence>
<dbReference type="CDD" id="cd00475">
    <property type="entry name" value="Cis_IPPS"/>
    <property type="match status" value="1"/>
</dbReference>
<dbReference type="EC" id="2.5.1.31" evidence="2"/>
<comment type="caution">
    <text evidence="3">The sequence shown here is derived from an EMBL/GenBank/DDBJ whole genome shotgun (WGS) entry which is preliminary data.</text>
</comment>
<accession>A0A832N3E7</accession>
<dbReference type="Proteomes" id="UP000885832">
    <property type="component" value="Unassembled WGS sequence"/>
</dbReference>
<dbReference type="GO" id="GO:0071555">
    <property type="term" value="P:cell wall organization"/>
    <property type="evidence" value="ECO:0007669"/>
    <property type="project" value="UniProtKB-KW"/>
</dbReference>
<name>A0A832N3E7_9GAMM</name>
<dbReference type="AlphaFoldDB" id="A0A832N3E7"/>
<dbReference type="PANTHER" id="PTHR10291">
    <property type="entry name" value="DEHYDRODOLICHYL DIPHOSPHATE SYNTHASE FAMILY MEMBER"/>
    <property type="match status" value="1"/>
</dbReference>
<dbReference type="InterPro" id="IPR001441">
    <property type="entry name" value="UPP_synth-like"/>
</dbReference>
<dbReference type="PANTHER" id="PTHR10291:SF0">
    <property type="entry name" value="DEHYDRODOLICHYL DIPHOSPHATE SYNTHASE 2"/>
    <property type="match status" value="1"/>
</dbReference>
<dbReference type="GO" id="GO:0000287">
    <property type="term" value="F:magnesium ion binding"/>
    <property type="evidence" value="ECO:0007669"/>
    <property type="project" value="UniProtKB-UniRule"/>
</dbReference>
<dbReference type="NCBIfam" id="NF011405">
    <property type="entry name" value="PRK14830.1"/>
    <property type="match status" value="1"/>
</dbReference>
<keyword evidence="2" id="KW-0573">Peptidoglycan synthesis</keyword>
<dbReference type="Pfam" id="PF01255">
    <property type="entry name" value="Prenyltransf"/>
    <property type="match status" value="1"/>
</dbReference>
<keyword evidence="2" id="KW-0961">Cell wall biogenesis/degradation</keyword>
<keyword evidence="2" id="KW-0460">Magnesium</keyword>
<dbReference type="GO" id="GO:0016094">
    <property type="term" value="P:polyprenol biosynthetic process"/>
    <property type="evidence" value="ECO:0007669"/>
    <property type="project" value="TreeGrafter"/>
</dbReference>
<dbReference type="InterPro" id="IPR036424">
    <property type="entry name" value="UPP_synth-like_sf"/>
</dbReference>
<protein>
    <recommendedName>
        <fullName evidence="2">Ditrans,polycis-undecaprenyl-diphosphate synthase ((2E,6E)-farnesyl-diphosphate specific)</fullName>
        <ecNumber evidence="2">2.5.1.31</ecNumber>
    </recommendedName>
    <alternativeName>
        <fullName evidence="2">Ditrans,polycis-undecaprenylcistransferase</fullName>
    </alternativeName>
    <alternativeName>
        <fullName evidence="2">Undecaprenyl diphosphate synthase</fullName>
        <shortName evidence="2">UDS</shortName>
    </alternativeName>
    <alternativeName>
        <fullName evidence="2">Undecaprenyl pyrophosphate synthase</fullName>
        <shortName evidence="2">UPP synthase</shortName>
    </alternativeName>
</protein>
<feature type="binding site" evidence="2">
    <location>
        <begin position="68"/>
        <end position="70"/>
    </location>
    <ligand>
        <name>substrate</name>
    </ligand>
</feature>
<comment type="subunit">
    <text evidence="2">Homodimer.</text>
</comment>
<reference evidence="3" key="1">
    <citation type="journal article" date="2020" name="mSystems">
        <title>Genome- and Community-Level Interaction Insights into Carbon Utilization and Element Cycling Functions of Hydrothermarchaeota in Hydrothermal Sediment.</title>
        <authorList>
            <person name="Zhou Z."/>
            <person name="Liu Y."/>
            <person name="Xu W."/>
            <person name="Pan J."/>
            <person name="Luo Z.H."/>
            <person name="Li M."/>
        </authorList>
    </citation>
    <scope>NUCLEOTIDE SEQUENCE [LARGE SCALE GENOMIC DNA]</scope>
    <source>
        <strain evidence="3">HyVt-505</strain>
    </source>
</reference>
<keyword evidence="2" id="KW-0133">Cell shape</keyword>
<comment type="cofactor">
    <cofactor evidence="2">
        <name>Mg(2+)</name>
        <dbReference type="ChEBI" id="CHEBI:18420"/>
    </cofactor>
    <text evidence="2">Binds 2 magnesium ions per subunit.</text>
</comment>
<comment type="function">
    <text evidence="2">Catalyzes the sequential condensation of isopentenyl diphosphate (IPP) with (2E,6E)-farnesyl diphosphate (E,E-FPP) to yield (2Z,6Z,10Z,14Z,18Z,22Z,26Z,30Z,34E,38E)-undecaprenyl diphosphate (di-trans,octa-cis-UPP). UPP is the precursor of glycosyl carrier lipid in the biosynthesis of bacterial cell wall polysaccharide components such as peptidoglycan and lipopolysaccharide.</text>
</comment>
<dbReference type="GO" id="GO:0005829">
    <property type="term" value="C:cytosol"/>
    <property type="evidence" value="ECO:0007669"/>
    <property type="project" value="TreeGrafter"/>
</dbReference>
<comment type="similarity">
    <text evidence="2">Belongs to the UPP synthase family.</text>
</comment>
<feature type="binding site" evidence="2">
    <location>
        <position position="191"/>
    </location>
    <ligand>
        <name>substrate</name>
    </ligand>
</feature>
<sequence>MSEGEQAQEYHGKLPRHVAIIMDGNGRWAKQRHMPRIAGHRAGVESLRAIIQRCGELGVEALTLFAFSSENWRRPEQEVGLLMELFIIALQRETKKLNERNVRLRVIGDLSRFSDKLQKEIRRAEEQTQANNGLLLAVAANYGGRWDITQAVKKLALQLETGDLAVAEVNESMIQQHLCMADVPEPDLFIRTGGEQRISNFLLWQLAYSELYFTDVLWPDFDKQQLNAALEWFAGRQRRFGRTGDQVEQIKRA</sequence>
<dbReference type="GO" id="GO:0009252">
    <property type="term" value="P:peptidoglycan biosynthetic process"/>
    <property type="evidence" value="ECO:0007669"/>
    <property type="project" value="UniProtKB-UniRule"/>
</dbReference>
<feature type="binding site" evidence="2">
    <location>
        <position position="36"/>
    </location>
    <ligand>
        <name>substrate</name>
    </ligand>
</feature>
<dbReference type="Gene3D" id="3.40.1180.10">
    <property type="entry name" value="Decaprenyl diphosphate synthase-like"/>
    <property type="match status" value="1"/>
</dbReference>
<dbReference type="NCBIfam" id="TIGR00055">
    <property type="entry name" value="uppS"/>
    <property type="match status" value="1"/>
</dbReference>
<comment type="catalytic activity">
    <reaction evidence="2">
        <text>8 isopentenyl diphosphate + (2E,6E)-farnesyl diphosphate = di-trans,octa-cis-undecaprenyl diphosphate + 8 diphosphate</text>
        <dbReference type="Rhea" id="RHEA:27551"/>
        <dbReference type="ChEBI" id="CHEBI:33019"/>
        <dbReference type="ChEBI" id="CHEBI:58405"/>
        <dbReference type="ChEBI" id="CHEBI:128769"/>
        <dbReference type="ChEBI" id="CHEBI:175763"/>
        <dbReference type="EC" id="2.5.1.31"/>
    </reaction>
</comment>
<feature type="binding site" evidence="2">
    <location>
        <begin position="24"/>
        <end position="27"/>
    </location>
    <ligand>
        <name>substrate</name>
    </ligand>
</feature>
<dbReference type="InterPro" id="IPR018520">
    <property type="entry name" value="UPP_synth-like_CS"/>
</dbReference>
<feature type="binding site" evidence="2">
    <location>
        <position position="72"/>
    </location>
    <ligand>
        <name>substrate</name>
    </ligand>
</feature>
<feature type="binding site" evidence="2">
    <location>
        <position position="74"/>
    </location>
    <ligand>
        <name>substrate</name>
    </ligand>
</feature>
<evidence type="ECO:0000313" key="3">
    <source>
        <dbReference type="EMBL" id="HHJ80213.1"/>
    </source>
</evidence>
<dbReference type="SUPFAM" id="SSF64005">
    <property type="entry name" value="Undecaprenyl diphosphate synthase"/>
    <property type="match status" value="1"/>
</dbReference>
<gene>
    <name evidence="2" type="primary">uppS</name>
    <name evidence="3" type="ORF">ENJ65_01115</name>
</gene>
<dbReference type="PROSITE" id="PS01066">
    <property type="entry name" value="UPP_SYNTHASE"/>
    <property type="match status" value="1"/>
</dbReference>
<dbReference type="EMBL" id="DRNF01000076">
    <property type="protein sequence ID" value="HHJ80213.1"/>
    <property type="molecule type" value="Genomic_DNA"/>
</dbReference>
<dbReference type="GO" id="GO:0008834">
    <property type="term" value="F:ditrans,polycis-undecaprenyl-diphosphate synthase [(2E,6E)-farnesyl-diphosphate specific] activity"/>
    <property type="evidence" value="ECO:0007669"/>
    <property type="project" value="UniProtKB-UniRule"/>
</dbReference>
<evidence type="ECO:0000256" key="2">
    <source>
        <dbReference type="HAMAP-Rule" id="MF_01139"/>
    </source>
</evidence>
<keyword evidence="2" id="KW-0479">Metal-binding</keyword>
<feature type="binding site" evidence="2">
    <location>
        <position position="40"/>
    </location>
    <ligand>
        <name>substrate</name>
    </ligand>
</feature>
<feature type="binding site" evidence="2">
    <location>
        <position position="28"/>
    </location>
    <ligand>
        <name>substrate</name>
    </ligand>
</feature>